<feature type="transmembrane region" description="Helical" evidence="15">
    <location>
        <begin position="131"/>
        <end position="152"/>
    </location>
</feature>
<evidence type="ECO:0000256" key="16">
    <source>
        <dbReference type="RuleBase" id="RU003651"/>
    </source>
</evidence>
<dbReference type="AlphaFoldDB" id="M1WTZ9"/>
<proteinExistence type="inferred from homology"/>
<feature type="active site" evidence="15">
    <location>
        <position position="441"/>
    </location>
</feature>
<dbReference type="SMART" id="SM00382">
    <property type="entry name" value="AAA"/>
    <property type="match status" value="1"/>
</dbReference>
<dbReference type="PANTHER" id="PTHR23076:SF97">
    <property type="entry name" value="ATP-DEPENDENT ZINC METALLOPROTEASE YME1L1"/>
    <property type="match status" value="1"/>
</dbReference>
<dbReference type="InterPro" id="IPR005936">
    <property type="entry name" value="FtsH"/>
</dbReference>
<evidence type="ECO:0000256" key="14">
    <source>
        <dbReference type="ARBA" id="ARBA00061570"/>
    </source>
</evidence>
<dbReference type="InterPro" id="IPR037219">
    <property type="entry name" value="Peptidase_M41-like"/>
</dbReference>
<dbReference type="GO" id="GO:0005524">
    <property type="term" value="F:ATP binding"/>
    <property type="evidence" value="ECO:0007669"/>
    <property type="project" value="UniProtKB-UniRule"/>
</dbReference>
<evidence type="ECO:0000256" key="13">
    <source>
        <dbReference type="ARBA" id="ARBA00023136"/>
    </source>
</evidence>
<evidence type="ECO:0000256" key="12">
    <source>
        <dbReference type="ARBA" id="ARBA00023049"/>
    </source>
</evidence>
<keyword evidence="12 15" id="KW-0482">Metalloprotease</keyword>
<dbReference type="FunFam" id="1.10.8.60:FF:000001">
    <property type="entry name" value="ATP-dependent zinc metalloprotease FtsH"/>
    <property type="match status" value="1"/>
</dbReference>
<comment type="subunit">
    <text evidence="15">Homohexamer.</text>
</comment>
<dbReference type="PANTHER" id="PTHR23076">
    <property type="entry name" value="METALLOPROTEASE M41 FTSH"/>
    <property type="match status" value="1"/>
</dbReference>
<organism evidence="18">
    <name type="scientific">Apple proliferation phytoplasma</name>
    <dbReference type="NCBI Taxonomy" id="37692"/>
    <lineage>
        <taxon>Bacteria</taxon>
        <taxon>Bacillati</taxon>
        <taxon>Mycoplasmatota</taxon>
        <taxon>Mollicutes</taxon>
        <taxon>Acholeplasmatales</taxon>
        <taxon>Acholeplasmataceae</taxon>
        <taxon>Candidatus Phytoplasma</taxon>
        <taxon>16SrX (Apple proliferation group)</taxon>
    </lineage>
</organism>
<dbReference type="InterPro" id="IPR003593">
    <property type="entry name" value="AAA+_ATPase"/>
</dbReference>
<dbReference type="FunFam" id="3.40.50.300:FF:000001">
    <property type="entry name" value="ATP-dependent zinc metalloprotease FtsH"/>
    <property type="match status" value="1"/>
</dbReference>
<evidence type="ECO:0000256" key="7">
    <source>
        <dbReference type="ARBA" id="ARBA00022741"/>
    </source>
</evidence>
<dbReference type="InterPro" id="IPR000642">
    <property type="entry name" value="Peptidase_M41"/>
</dbReference>
<keyword evidence="8 15" id="KW-0378">Hydrolase</keyword>
<comment type="similarity">
    <text evidence="16">Belongs to the AAA ATPase family.</text>
</comment>
<dbReference type="GO" id="GO:0006508">
    <property type="term" value="P:proteolysis"/>
    <property type="evidence" value="ECO:0007669"/>
    <property type="project" value="UniProtKB-KW"/>
</dbReference>
<comment type="cofactor">
    <cofactor evidence="15">
        <name>Zn(2+)</name>
        <dbReference type="ChEBI" id="CHEBI:29105"/>
    </cofactor>
    <text evidence="15">Binds 1 zinc ion per subunit.</text>
</comment>
<dbReference type="GO" id="GO:0008270">
    <property type="term" value="F:zinc ion binding"/>
    <property type="evidence" value="ECO:0007669"/>
    <property type="project" value="UniProtKB-UniRule"/>
</dbReference>
<sequence length="601" mass="68405">MLKIKNFIIWIKKKFILIILLTSFSLFLFMIFYNYQLNYYNLPKKEKEFCVLMSDIDKNKIKKIIYQKKYDLLNGDYFYIEATDKDKNETCYCKTEIMLYDKFVQLLEFKYQKNQLTEIKSQLDTNYFKTIIYLSQLINVFSSIIFIIYIVYIMNTSSVKLNSNYQIVSKQKSLFTFKDVAGNEEEKEEMTELIDFLQNPKKYEQIGASTPKGVLLEGPPGTGKTLLAKALAGEANVPFFAVSGSEFVEMYVGVGASRVRTLFKEAKLNAPCVLFIDEIDALGGKRNVSGHGSSQEKDQTLNQLLTEMDGFTKSQGIIVVAATNRVDILDPALLRPGRFDRIFKVGLPDIKAREAILKVHAQNKKLSPDIDFHQLAKQTPGMSGAQLGAVLNEASILTVRNQKDQITMIELEEAIDRVLMGPAKKSLKYDVEERKMVAYHEAGHAVIGLKLKYAQKVQKITIIPRGNAGGYNLMIPEKETFFSSKKRMLANITSYLGGRVAEELVFDDISNGSYDDFKQATRIAKLMVTKYGMSDLGVTQDSEFSDKKAIDTEIKKIVDDCHQETKNIIKQNKSLLDKIVVLLLEQETITKEEIDKLFEIK</sequence>
<dbReference type="EMBL" id="HE819329">
    <property type="protein sequence ID" value="CCH80608.1"/>
    <property type="molecule type" value="Genomic_DNA"/>
</dbReference>
<dbReference type="Gene3D" id="3.40.50.300">
    <property type="entry name" value="P-loop containing nucleotide triphosphate hydrolases"/>
    <property type="match status" value="1"/>
</dbReference>
<comment type="similarity">
    <text evidence="2 15">In the C-terminal section; belongs to the peptidase M41 family.</text>
</comment>
<dbReference type="GO" id="GO:0004176">
    <property type="term" value="F:ATP-dependent peptidase activity"/>
    <property type="evidence" value="ECO:0007669"/>
    <property type="project" value="InterPro"/>
</dbReference>
<evidence type="ECO:0000256" key="11">
    <source>
        <dbReference type="ARBA" id="ARBA00022989"/>
    </source>
</evidence>
<dbReference type="InterPro" id="IPR003960">
    <property type="entry name" value="ATPase_AAA_CS"/>
</dbReference>
<evidence type="ECO:0000256" key="6">
    <source>
        <dbReference type="ARBA" id="ARBA00022723"/>
    </source>
</evidence>
<evidence type="ECO:0000256" key="10">
    <source>
        <dbReference type="ARBA" id="ARBA00022840"/>
    </source>
</evidence>
<dbReference type="HAMAP" id="MF_01458">
    <property type="entry name" value="FtsH"/>
    <property type="match status" value="1"/>
</dbReference>
<dbReference type="GO" id="GO:0016887">
    <property type="term" value="F:ATP hydrolysis activity"/>
    <property type="evidence" value="ECO:0007669"/>
    <property type="project" value="UniProtKB-UniRule"/>
</dbReference>
<evidence type="ECO:0000256" key="4">
    <source>
        <dbReference type="ARBA" id="ARBA00022670"/>
    </source>
</evidence>
<evidence type="ECO:0000256" key="9">
    <source>
        <dbReference type="ARBA" id="ARBA00022833"/>
    </source>
</evidence>
<keyword evidence="4 15" id="KW-0645">Protease</keyword>
<dbReference type="Pfam" id="PF17862">
    <property type="entry name" value="AAA_lid_3"/>
    <property type="match status" value="1"/>
</dbReference>
<dbReference type="GO" id="GO:0030163">
    <property type="term" value="P:protein catabolic process"/>
    <property type="evidence" value="ECO:0007669"/>
    <property type="project" value="UniProtKB-UniRule"/>
</dbReference>
<keyword evidence="13 15" id="KW-0472">Membrane</keyword>
<evidence type="ECO:0000313" key="18">
    <source>
        <dbReference type="EMBL" id="CCH80608.1"/>
    </source>
</evidence>
<dbReference type="SUPFAM" id="SSF140990">
    <property type="entry name" value="FtsH protease domain-like"/>
    <property type="match status" value="1"/>
</dbReference>
<evidence type="ECO:0000256" key="1">
    <source>
        <dbReference type="ARBA" id="ARBA00004370"/>
    </source>
</evidence>
<feature type="binding site" evidence="15">
    <location>
        <position position="444"/>
    </location>
    <ligand>
        <name>Zn(2+)</name>
        <dbReference type="ChEBI" id="CHEBI:29105"/>
        <note>catalytic</note>
    </ligand>
</feature>
<evidence type="ECO:0000256" key="15">
    <source>
        <dbReference type="HAMAP-Rule" id="MF_01458"/>
    </source>
</evidence>
<evidence type="ECO:0000256" key="2">
    <source>
        <dbReference type="ARBA" id="ARBA00010044"/>
    </source>
</evidence>
<keyword evidence="3 15" id="KW-1003">Cell membrane</keyword>
<dbReference type="InterPro" id="IPR003959">
    <property type="entry name" value="ATPase_AAA_core"/>
</dbReference>
<feature type="binding site" evidence="15">
    <location>
        <position position="516"/>
    </location>
    <ligand>
        <name>Zn(2+)</name>
        <dbReference type="ChEBI" id="CHEBI:29105"/>
        <note>catalytic</note>
    </ligand>
</feature>
<dbReference type="GO" id="GO:0004222">
    <property type="term" value="F:metalloendopeptidase activity"/>
    <property type="evidence" value="ECO:0007669"/>
    <property type="project" value="InterPro"/>
</dbReference>
<comment type="function">
    <text evidence="15">Acts as a processive, ATP-dependent zinc metallopeptidase for both cytoplasmic and membrane proteins. Plays a role in the quality control of integral membrane proteins.</text>
</comment>
<name>M1WTZ9_APPPP</name>
<accession>M1WTZ9</accession>
<dbReference type="GO" id="GO:0005886">
    <property type="term" value="C:plasma membrane"/>
    <property type="evidence" value="ECO:0007669"/>
    <property type="project" value="UniProtKB-SubCell"/>
</dbReference>
<reference evidence="18" key="1">
    <citation type="journal article" date="2013" name="Mol. Plant Microbe Interact.">
        <title>The AAA+ ATPases and HflB/FtsH proteases of 'Candidatus Phytoplasma mali': phylogenetic diversity, membrane topology, and relationship to strain virulence.</title>
        <authorList>
            <person name="Seemuller E."/>
            <person name="Sule S."/>
            <person name="Kube M."/>
            <person name="Jelkmann W."/>
            <person name="Schneider B."/>
        </authorList>
    </citation>
    <scope>NUCLEOTIDE SEQUENCE</scope>
    <source>
        <strain evidence="18">2-4</strain>
    </source>
</reference>
<keyword evidence="11 15" id="KW-1133">Transmembrane helix</keyword>
<evidence type="ECO:0000259" key="17">
    <source>
        <dbReference type="SMART" id="SM00382"/>
    </source>
</evidence>
<feature type="binding site" evidence="15">
    <location>
        <position position="440"/>
    </location>
    <ligand>
        <name>Zn(2+)</name>
        <dbReference type="ChEBI" id="CHEBI:29105"/>
        <note>catalytic</note>
    </ligand>
</feature>
<evidence type="ECO:0000256" key="3">
    <source>
        <dbReference type="ARBA" id="ARBA00022475"/>
    </source>
</evidence>
<protein>
    <recommendedName>
        <fullName evidence="15">ATP-dependent zinc metalloprotease FtsH</fullName>
        <ecNumber evidence="15">3.4.24.-</ecNumber>
    </recommendedName>
</protein>
<dbReference type="Gene3D" id="1.10.8.60">
    <property type="match status" value="1"/>
</dbReference>
<dbReference type="InterPro" id="IPR041569">
    <property type="entry name" value="AAA_lid_3"/>
</dbReference>
<dbReference type="NCBIfam" id="TIGR01241">
    <property type="entry name" value="FtsH_fam"/>
    <property type="match status" value="1"/>
</dbReference>
<feature type="domain" description="AAA+ ATPase" evidence="17">
    <location>
        <begin position="210"/>
        <end position="349"/>
    </location>
</feature>
<keyword evidence="7 15" id="KW-0547">Nucleotide-binding</keyword>
<dbReference type="PROSITE" id="PS00674">
    <property type="entry name" value="AAA"/>
    <property type="match status" value="1"/>
</dbReference>
<dbReference type="EC" id="3.4.24.-" evidence="15"/>
<feature type="transmembrane region" description="Helical" evidence="15">
    <location>
        <begin position="15"/>
        <end position="35"/>
    </location>
</feature>
<dbReference type="SUPFAM" id="SSF52540">
    <property type="entry name" value="P-loop containing nucleoside triphosphate hydrolases"/>
    <property type="match status" value="1"/>
</dbReference>
<keyword evidence="6 15" id="KW-0479">Metal-binding</keyword>
<keyword evidence="10 15" id="KW-0067">ATP-binding</keyword>
<dbReference type="Pfam" id="PF01434">
    <property type="entry name" value="Peptidase_M41"/>
    <property type="match status" value="1"/>
</dbReference>
<keyword evidence="9 15" id="KW-0862">Zinc</keyword>
<dbReference type="CDD" id="cd19501">
    <property type="entry name" value="RecA-like_FtsH"/>
    <property type="match status" value="1"/>
</dbReference>
<keyword evidence="5 15" id="KW-0812">Transmembrane</keyword>
<dbReference type="InterPro" id="IPR027417">
    <property type="entry name" value="P-loop_NTPase"/>
</dbReference>
<gene>
    <name evidence="18" type="primary">hflB AP457</name>
    <name evidence="15" type="synonym">ftsH</name>
</gene>
<evidence type="ECO:0000256" key="8">
    <source>
        <dbReference type="ARBA" id="ARBA00022801"/>
    </source>
</evidence>
<comment type="subcellular location">
    <subcellularLocation>
        <location evidence="15">Cell membrane</location>
        <topology evidence="15">Multi-pass membrane protein</topology>
        <orientation evidence="15">Cytoplasmic side</orientation>
    </subcellularLocation>
    <subcellularLocation>
        <location evidence="1">Membrane</location>
    </subcellularLocation>
</comment>
<dbReference type="Gene3D" id="1.20.58.760">
    <property type="entry name" value="Peptidase M41"/>
    <property type="match status" value="1"/>
</dbReference>
<dbReference type="Pfam" id="PF00004">
    <property type="entry name" value="AAA"/>
    <property type="match status" value="1"/>
</dbReference>
<evidence type="ECO:0000256" key="5">
    <source>
        <dbReference type="ARBA" id="ARBA00022692"/>
    </source>
</evidence>
<feature type="binding site" evidence="15">
    <location>
        <begin position="218"/>
        <end position="225"/>
    </location>
    <ligand>
        <name>ATP</name>
        <dbReference type="ChEBI" id="CHEBI:30616"/>
    </ligand>
</feature>
<comment type="similarity">
    <text evidence="14 15">In the central section; belongs to the AAA ATPase family.</text>
</comment>